<dbReference type="InterPro" id="IPR056743">
    <property type="entry name" value="TRM5-TYW2-like_MTfase"/>
</dbReference>
<evidence type="ECO:0000313" key="5">
    <source>
        <dbReference type="EMBL" id="CAD6493298.1"/>
    </source>
</evidence>
<dbReference type="SUPFAM" id="SSF53335">
    <property type="entry name" value="S-adenosyl-L-methionine-dependent methyltransferases"/>
    <property type="match status" value="1"/>
</dbReference>
<accession>A0A811TC24</accession>
<feature type="transmembrane region" description="Helical" evidence="3">
    <location>
        <begin position="12"/>
        <end position="36"/>
    </location>
</feature>
<evidence type="ECO:0000256" key="1">
    <source>
        <dbReference type="ARBA" id="ARBA00022679"/>
    </source>
</evidence>
<sequence>MAKFILCNTSRLGFVKLIALVVSMFAGIGPFSILIAKKNQNTTIITIDKNINAVQYLKQSIACYAPIFTVPLQRFY</sequence>
<keyword evidence="3" id="KW-0812">Transmembrane</keyword>
<feature type="domain" description="TRM5/TYW2-like methyltransferase" evidence="4">
    <location>
        <begin position="16"/>
        <end position="61"/>
    </location>
</feature>
<reference evidence="5" key="1">
    <citation type="submission" date="2020-10" db="EMBL/GenBank/DDBJ databases">
        <authorList>
            <person name="Hahn C.J."/>
            <person name="Laso-Perez R."/>
            <person name="Vulcano F."/>
            <person name="Vaziourakis K.-M."/>
            <person name="Stokke R."/>
            <person name="Steen I.H."/>
            <person name="Teske A."/>
            <person name="Boetius A."/>
            <person name="Liebeke M."/>
            <person name="Amann R."/>
            <person name="Knittel K."/>
        </authorList>
    </citation>
    <scope>NUCLEOTIDE SEQUENCE</scope>
    <source>
        <strain evidence="5">Gfbio:e3339647-f889-4370-9287-4fb5cb688e4c:AG392O15_GoMArc1</strain>
    </source>
</reference>
<keyword evidence="1" id="KW-0808">Transferase</keyword>
<proteinExistence type="predicted"/>
<dbReference type="InterPro" id="IPR029063">
    <property type="entry name" value="SAM-dependent_MTases_sf"/>
</dbReference>
<keyword evidence="2" id="KW-0949">S-adenosyl-L-methionine</keyword>
<keyword evidence="3" id="KW-0472">Membrane</keyword>
<evidence type="ECO:0000256" key="2">
    <source>
        <dbReference type="ARBA" id="ARBA00022691"/>
    </source>
</evidence>
<name>A0A811TC24_9EURY</name>
<evidence type="ECO:0000256" key="3">
    <source>
        <dbReference type="SAM" id="Phobius"/>
    </source>
</evidence>
<organism evidence="5 6">
    <name type="scientific">Candidatus Argoarchaeum ethanivorans</name>
    <dbReference type="NCBI Taxonomy" id="2608793"/>
    <lineage>
        <taxon>Archaea</taxon>
        <taxon>Methanobacteriati</taxon>
        <taxon>Methanobacteriota</taxon>
        <taxon>Stenosarchaea group</taxon>
        <taxon>Methanomicrobia</taxon>
        <taxon>Methanosarcinales</taxon>
        <taxon>Methanosarcinales incertae sedis</taxon>
        <taxon>GOM Arc I cluster</taxon>
        <taxon>Candidatus Argoarchaeum</taxon>
    </lineage>
</organism>
<keyword evidence="3" id="KW-1133">Transmembrane helix</keyword>
<dbReference type="AlphaFoldDB" id="A0A811TC24"/>
<dbReference type="Gene3D" id="3.40.50.150">
    <property type="entry name" value="Vaccinia Virus protein VP39"/>
    <property type="match status" value="1"/>
</dbReference>
<evidence type="ECO:0000259" key="4">
    <source>
        <dbReference type="Pfam" id="PF02475"/>
    </source>
</evidence>
<dbReference type="Pfam" id="PF02475">
    <property type="entry name" value="TRM5-TYW2_MTfase"/>
    <property type="match status" value="1"/>
</dbReference>
<evidence type="ECO:0000313" key="6">
    <source>
        <dbReference type="Proteomes" id="UP000610373"/>
    </source>
</evidence>
<gene>
    <name evidence="5" type="ORF">CHKLHMKO_00454</name>
</gene>
<dbReference type="Proteomes" id="UP000610373">
    <property type="component" value="Unassembled WGS sequence"/>
</dbReference>
<dbReference type="EMBL" id="CAJHIO010000028">
    <property type="protein sequence ID" value="CAD6493298.1"/>
    <property type="molecule type" value="Genomic_DNA"/>
</dbReference>
<dbReference type="GO" id="GO:0016740">
    <property type="term" value="F:transferase activity"/>
    <property type="evidence" value="ECO:0007669"/>
    <property type="project" value="UniProtKB-KW"/>
</dbReference>
<protein>
    <submittedName>
        <fullName evidence="5">Met-10+ like-protein</fullName>
    </submittedName>
</protein>
<comment type="caution">
    <text evidence="5">The sequence shown here is derived from an EMBL/GenBank/DDBJ whole genome shotgun (WGS) entry which is preliminary data.</text>
</comment>